<dbReference type="RefSeq" id="WP_226395343.1">
    <property type="nucleotide sequence ID" value="NZ_JADCKL010000011.1"/>
</dbReference>
<name>A0ABR9RM14_9FIRM</name>
<comment type="caution">
    <text evidence="2">The sequence shown here is derived from an EMBL/GenBank/DDBJ whole genome shotgun (WGS) entry which is preliminary data.</text>
</comment>
<keyword evidence="3" id="KW-1185">Reference proteome</keyword>
<evidence type="ECO:0000259" key="1">
    <source>
        <dbReference type="Pfam" id="PF24703"/>
    </source>
</evidence>
<evidence type="ECO:0000313" key="2">
    <source>
        <dbReference type="EMBL" id="MBE5063933.1"/>
    </source>
</evidence>
<gene>
    <name evidence="2" type="ORF">INF30_11780</name>
</gene>
<feature type="domain" description="DUF7666" evidence="1">
    <location>
        <begin position="1"/>
        <end position="92"/>
    </location>
</feature>
<evidence type="ECO:0000313" key="3">
    <source>
        <dbReference type="Proteomes" id="UP000758652"/>
    </source>
</evidence>
<proteinExistence type="predicted"/>
<organism evidence="2 3">
    <name type="scientific">Claveliimonas monacensis</name>
    <dbReference type="NCBI Taxonomy" id="2779351"/>
    <lineage>
        <taxon>Bacteria</taxon>
        <taxon>Bacillati</taxon>
        <taxon>Bacillota</taxon>
        <taxon>Clostridia</taxon>
        <taxon>Lachnospirales</taxon>
        <taxon>Lachnospiraceae</taxon>
        <taxon>Claveliimonas</taxon>
    </lineage>
</organism>
<accession>A0ABR9RM14</accession>
<dbReference type="EMBL" id="JADCKL010000011">
    <property type="protein sequence ID" value="MBE5063933.1"/>
    <property type="molecule type" value="Genomic_DNA"/>
</dbReference>
<protein>
    <recommendedName>
        <fullName evidence="1">DUF7666 domain-containing protein</fullName>
    </recommendedName>
</protein>
<dbReference type="InterPro" id="IPR056083">
    <property type="entry name" value="DUF7666"/>
</dbReference>
<dbReference type="Proteomes" id="UP000758652">
    <property type="component" value="Unassembled WGS sequence"/>
</dbReference>
<sequence length="181" mass="20672">MLAYKGFQKDLTCLGYQFVEKQWNRTEKANCRANGFHCAENPLDCLVYYPAWKTSVYYQVKANGDLDEDAVDSKISCTELFLERKLEFVQLLFAGLKFMVVNPKRRWSKIVRAEEGDADQGYAVVRGKNPRVCGKKEGDILVIAREKADSVDIERGAVYIIDGVNFHPGIWYDVNGKIVME</sequence>
<reference evidence="2 3" key="1">
    <citation type="submission" date="2020-10" db="EMBL/GenBank/DDBJ databases">
        <title>ChiBAC.</title>
        <authorList>
            <person name="Zenner C."/>
            <person name="Hitch T.C.A."/>
            <person name="Clavel T."/>
        </authorList>
    </citation>
    <scope>NUCLEOTIDE SEQUENCE [LARGE SCALE GENOMIC DNA]</scope>
    <source>
        <strain evidence="2 3">DSM 108991</strain>
    </source>
</reference>
<dbReference type="Pfam" id="PF24703">
    <property type="entry name" value="DUF7666"/>
    <property type="match status" value="1"/>
</dbReference>